<dbReference type="GO" id="GO:0000103">
    <property type="term" value="P:sulfate assimilation"/>
    <property type="evidence" value="ECO:0007669"/>
    <property type="project" value="TreeGrafter"/>
</dbReference>
<dbReference type="RefSeq" id="WP_100423175.1">
    <property type="nucleotide sequence ID" value="NZ_BOOX01000001.1"/>
</dbReference>
<feature type="region of interest" description="Disordered" evidence="2">
    <location>
        <begin position="55"/>
        <end position="78"/>
    </location>
</feature>
<dbReference type="OrthoDB" id="9772456at2"/>
<dbReference type="PRINTS" id="PR00377">
    <property type="entry name" value="IMPHPHTASES"/>
</dbReference>
<dbReference type="PANTHER" id="PTHR43028">
    <property type="entry name" value="3'(2'),5'-BISPHOSPHATE NUCLEOTIDASE 1"/>
    <property type="match status" value="1"/>
</dbReference>
<dbReference type="GO" id="GO:0008441">
    <property type="term" value="F:3'(2'),5'-bisphosphate nucleotidase activity"/>
    <property type="evidence" value="ECO:0007669"/>
    <property type="project" value="TreeGrafter"/>
</dbReference>
<evidence type="ECO:0000313" key="3">
    <source>
        <dbReference type="EMBL" id="PJJ70160.1"/>
    </source>
</evidence>
<dbReference type="Gene3D" id="3.40.190.80">
    <property type="match status" value="1"/>
</dbReference>
<keyword evidence="1" id="KW-0479">Metal-binding</keyword>
<keyword evidence="1" id="KW-0460">Magnesium</keyword>
<dbReference type="GO" id="GO:0046872">
    <property type="term" value="F:metal ion binding"/>
    <property type="evidence" value="ECO:0007669"/>
    <property type="project" value="UniProtKB-KW"/>
</dbReference>
<accession>A0A2M9CE78</accession>
<comment type="cofactor">
    <cofactor evidence="1">
        <name>Mg(2+)</name>
        <dbReference type="ChEBI" id="CHEBI:18420"/>
    </cofactor>
</comment>
<evidence type="ECO:0000313" key="4">
    <source>
        <dbReference type="Proteomes" id="UP000231693"/>
    </source>
</evidence>
<dbReference type="Proteomes" id="UP000231693">
    <property type="component" value="Unassembled WGS sequence"/>
</dbReference>
<organism evidence="3 4">
    <name type="scientific">Sediminihabitans luteus</name>
    <dbReference type="NCBI Taxonomy" id="1138585"/>
    <lineage>
        <taxon>Bacteria</taxon>
        <taxon>Bacillati</taxon>
        <taxon>Actinomycetota</taxon>
        <taxon>Actinomycetes</taxon>
        <taxon>Micrococcales</taxon>
        <taxon>Cellulomonadaceae</taxon>
        <taxon>Sediminihabitans</taxon>
    </lineage>
</organism>
<dbReference type="Pfam" id="PF00459">
    <property type="entry name" value="Inositol_P"/>
    <property type="match status" value="1"/>
</dbReference>
<feature type="binding site" evidence="1">
    <location>
        <position position="92"/>
    </location>
    <ligand>
        <name>Mg(2+)</name>
        <dbReference type="ChEBI" id="CHEBI:18420"/>
        <label>1</label>
        <note>catalytic</note>
    </ligand>
</feature>
<gene>
    <name evidence="3" type="ORF">CLV28_1989</name>
</gene>
<evidence type="ECO:0000256" key="1">
    <source>
        <dbReference type="PIRSR" id="PIRSR600760-2"/>
    </source>
</evidence>
<dbReference type="InterPro" id="IPR000760">
    <property type="entry name" value="Inositol_monophosphatase-like"/>
</dbReference>
<dbReference type="InterPro" id="IPR050725">
    <property type="entry name" value="CysQ/Inositol_MonoPase"/>
</dbReference>
<reference evidence="3 4" key="1">
    <citation type="submission" date="2017-11" db="EMBL/GenBank/DDBJ databases">
        <title>Genomic Encyclopedia of Archaeal and Bacterial Type Strains, Phase II (KMG-II): From Individual Species to Whole Genera.</title>
        <authorList>
            <person name="Goeker M."/>
        </authorList>
    </citation>
    <scope>NUCLEOTIDE SEQUENCE [LARGE SCALE GENOMIC DNA]</scope>
    <source>
        <strain evidence="3 4">DSM 25478</strain>
    </source>
</reference>
<dbReference type="GO" id="GO:0050427">
    <property type="term" value="P:3'-phosphoadenosine 5'-phosphosulfate metabolic process"/>
    <property type="evidence" value="ECO:0007669"/>
    <property type="project" value="TreeGrafter"/>
</dbReference>
<dbReference type="PANTHER" id="PTHR43028:SF5">
    <property type="entry name" value="3'(2'),5'-BISPHOSPHATE NUCLEOTIDASE 1"/>
    <property type="match status" value="1"/>
</dbReference>
<dbReference type="AlphaFoldDB" id="A0A2M9CE78"/>
<protein>
    <submittedName>
        <fullName evidence="3">3'(2'),5'-bisphosphate nucleotidase</fullName>
    </submittedName>
</protein>
<feature type="binding site" evidence="1">
    <location>
        <position position="90"/>
    </location>
    <ligand>
        <name>Mg(2+)</name>
        <dbReference type="ChEBI" id="CHEBI:18420"/>
        <label>2</label>
    </ligand>
</feature>
<evidence type="ECO:0000256" key="2">
    <source>
        <dbReference type="SAM" id="MobiDB-lite"/>
    </source>
</evidence>
<dbReference type="Gene3D" id="3.30.540.10">
    <property type="entry name" value="Fructose-1,6-Bisphosphatase, subunit A, domain 1"/>
    <property type="match status" value="1"/>
</dbReference>
<comment type="caution">
    <text evidence="3">The sequence shown here is derived from an EMBL/GenBank/DDBJ whole genome shotgun (WGS) entry which is preliminary data.</text>
</comment>
<sequence>MAPWLAERPVDTSRAERVALAAGAALLELRRQAEAEGRHDPAALRAAGDAAAQRAASATIDRLSPGDHVLSEEAPDDPSRVDAERVWIVDPLDGTREFAERAADGAWRTDFAVHVALWHRDHGLVAGAVALPARDVVHTTASPPRAAVARTGAPRLAVSRTRPPEIATSLAHEHGWELVAMGSAGVKIMAVVTGEVDAYVHAGGQYEWDSAAPVAVARAAGMVCTRLDGSPLEYNRASPWLPDLVVSRPGVHDDLRAAIDAELGRTGAGAVHA</sequence>
<feature type="binding site" evidence="1">
    <location>
        <position position="93"/>
    </location>
    <ligand>
        <name>Mg(2+)</name>
        <dbReference type="ChEBI" id="CHEBI:18420"/>
        <label>2</label>
    </ligand>
</feature>
<name>A0A2M9CE78_9CELL</name>
<dbReference type="SUPFAM" id="SSF56655">
    <property type="entry name" value="Carbohydrate phosphatase"/>
    <property type="match status" value="1"/>
</dbReference>
<dbReference type="EMBL" id="PGFE01000003">
    <property type="protein sequence ID" value="PJJ70160.1"/>
    <property type="molecule type" value="Genomic_DNA"/>
</dbReference>
<feature type="binding site" evidence="1">
    <location>
        <position position="72"/>
    </location>
    <ligand>
        <name>Mg(2+)</name>
        <dbReference type="ChEBI" id="CHEBI:18420"/>
        <label>1</label>
        <note>catalytic</note>
    </ligand>
</feature>
<keyword evidence="4" id="KW-1185">Reference proteome</keyword>
<proteinExistence type="predicted"/>
<feature type="binding site" evidence="1">
    <location>
        <position position="209"/>
    </location>
    <ligand>
        <name>Mg(2+)</name>
        <dbReference type="ChEBI" id="CHEBI:18420"/>
        <label>1</label>
        <note>catalytic</note>
    </ligand>
</feature>